<keyword evidence="2" id="KW-1185">Reference proteome</keyword>
<dbReference type="EMBL" id="JARBHB010000008">
    <property type="protein sequence ID" value="KAJ8877179.1"/>
    <property type="molecule type" value="Genomic_DNA"/>
</dbReference>
<reference evidence="1 2" key="1">
    <citation type="submission" date="2023-02" db="EMBL/GenBank/DDBJ databases">
        <title>LHISI_Scaffold_Assembly.</title>
        <authorList>
            <person name="Stuart O.P."/>
            <person name="Cleave R."/>
            <person name="Magrath M.J.L."/>
            <person name="Mikheyev A.S."/>
        </authorList>
    </citation>
    <scope>NUCLEOTIDE SEQUENCE [LARGE SCALE GENOMIC DNA]</scope>
    <source>
        <strain evidence="1">Daus_M_001</strain>
        <tissue evidence="1">Leg muscle</tissue>
    </source>
</reference>
<gene>
    <name evidence="1" type="ORF">PR048_021632</name>
</gene>
<dbReference type="Proteomes" id="UP001159363">
    <property type="component" value="Chromosome 7"/>
</dbReference>
<organism evidence="1 2">
    <name type="scientific">Dryococelus australis</name>
    <dbReference type="NCBI Taxonomy" id="614101"/>
    <lineage>
        <taxon>Eukaryota</taxon>
        <taxon>Metazoa</taxon>
        <taxon>Ecdysozoa</taxon>
        <taxon>Arthropoda</taxon>
        <taxon>Hexapoda</taxon>
        <taxon>Insecta</taxon>
        <taxon>Pterygota</taxon>
        <taxon>Neoptera</taxon>
        <taxon>Polyneoptera</taxon>
        <taxon>Phasmatodea</taxon>
        <taxon>Verophasmatodea</taxon>
        <taxon>Anareolatae</taxon>
        <taxon>Phasmatidae</taxon>
        <taxon>Eurycanthinae</taxon>
        <taxon>Dryococelus</taxon>
    </lineage>
</organism>
<sequence length="117" mass="13427">MTGHSENDCDYVDGKNIIGKTLLEFQDIEDEKPPSVKDESEMKTQSKFKYFRSEKITILSVLPCRIQNKLRVSDNIVRSVKQLVKEKGVLSRPNPKPGKTNIQHQFSLFLISITKTM</sequence>
<protein>
    <submittedName>
        <fullName evidence="1">Uncharacterized protein</fullName>
    </submittedName>
</protein>
<comment type="caution">
    <text evidence="1">The sequence shown here is derived from an EMBL/GenBank/DDBJ whole genome shotgun (WGS) entry which is preliminary data.</text>
</comment>
<name>A0ABQ9GYQ8_9NEOP</name>
<accession>A0ABQ9GYQ8</accession>
<evidence type="ECO:0000313" key="2">
    <source>
        <dbReference type="Proteomes" id="UP001159363"/>
    </source>
</evidence>
<proteinExistence type="predicted"/>
<evidence type="ECO:0000313" key="1">
    <source>
        <dbReference type="EMBL" id="KAJ8877179.1"/>
    </source>
</evidence>